<name>C8XUE6_9CAUD</name>
<keyword evidence="1" id="KW-0812">Transmembrane</keyword>
<protein>
    <submittedName>
        <fullName evidence="2">Hypothetical membrane protein</fullName>
    </submittedName>
</protein>
<feature type="transmembrane region" description="Helical" evidence="1">
    <location>
        <begin position="12"/>
        <end position="34"/>
    </location>
</feature>
<evidence type="ECO:0000313" key="3">
    <source>
        <dbReference type="Proteomes" id="UP000002614"/>
    </source>
</evidence>
<dbReference type="Proteomes" id="UP000002614">
    <property type="component" value="Segment"/>
</dbReference>
<reference evidence="2 3" key="1">
    <citation type="journal article" date="2011" name="Virol. J.">
        <title>A Shigella boydii bacteriophage which resembles Salmonella phage ViI.</title>
        <authorList>
            <person name="Anany H."/>
            <person name="Lingohr E.J."/>
            <person name="Villegas A."/>
            <person name="Ackermann H.W."/>
            <person name="She Y.M."/>
            <person name="Griffiths M.W."/>
            <person name="Kropinski A.M."/>
        </authorList>
    </citation>
    <scope>NUCLEOTIDE SEQUENCE [LARGE SCALE GENOMIC DNA]</scope>
</reference>
<accession>C8XUE6</accession>
<sequence>MTLEHFLNGLVGASPAILVAIAIALHASGAIGVLKSKFRKESIDHIVSKARGRRK</sequence>
<evidence type="ECO:0000256" key="1">
    <source>
        <dbReference type="SAM" id="Phobius"/>
    </source>
</evidence>
<dbReference type="RefSeq" id="YP_003358529.1">
    <property type="nucleotide sequence ID" value="NC_013693.1"/>
</dbReference>
<dbReference type="GeneID" id="8683619"/>
<gene>
    <name evidence="2" type="primary">orf00047.1</name>
</gene>
<keyword evidence="3" id="KW-1185">Reference proteome</keyword>
<proteinExistence type="predicted"/>
<dbReference type="KEGG" id="vg:8683619"/>
<organism evidence="2 3">
    <name type="scientific">Shigella phage Ag3</name>
    <dbReference type="NCBI Taxonomy" id="637730"/>
    <lineage>
        <taxon>Viruses</taxon>
        <taxon>Duplodnaviria</taxon>
        <taxon>Heunggongvirae</taxon>
        <taxon>Uroviricota</taxon>
        <taxon>Caudoviricetes</taxon>
        <taxon>Pantevenvirales</taxon>
        <taxon>Ackermannviridae</taxon>
        <taxon>Aglimvirinae</taxon>
        <taxon>Agtrevirus</taxon>
        <taxon>Agtrevirus AG3</taxon>
    </lineage>
</organism>
<evidence type="ECO:0000313" key="2">
    <source>
        <dbReference type="EMBL" id="ACO94276.1"/>
    </source>
</evidence>
<keyword evidence="1" id="KW-0472">Membrane</keyword>
<keyword evidence="1" id="KW-1133">Transmembrane helix</keyword>
<dbReference type="EMBL" id="FJ373894">
    <property type="protein sequence ID" value="ACO94276.1"/>
    <property type="molecule type" value="Genomic_DNA"/>
</dbReference>